<evidence type="ECO:0000313" key="1">
    <source>
        <dbReference type="EMBL" id="JAE01961.1"/>
    </source>
</evidence>
<protein>
    <submittedName>
        <fullName evidence="1">Uncharacterized protein</fullName>
    </submittedName>
</protein>
<name>A0A0A9EVP0_ARUDO</name>
<dbReference type="AlphaFoldDB" id="A0A0A9EVP0"/>
<accession>A0A0A9EVP0</accession>
<reference evidence="1" key="1">
    <citation type="submission" date="2014-09" db="EMBL/GenBank/DDBJ databases">
        <authorList>
            <person name="Magalhaes I.L.F."/>
            <person name="Oliveira U."/>
            <person name="Santos F.R."/>
            <person name="Vidigal T.H.D.A."/>
            <person name="Brescovit A.D."/>
            <person name="Santos A.J."/>
        </authorList>
    </citation>
    <scope>NUCLEOTIDE SEQUENCE</scope>
    <source>
        <tissue evidence="1">Shoot tissue taken approximately 20 cm above the soil surface</tissue>
    </source>
</reference>
<dbReference type="EMBL" id="GBRH01195935">
    <property type="protein sequence ID" value="JAE01961.1"/>
    <property type="molecule type" value="Transcribed_RNA"/>
</dbReference>
<proteinExistence type="predicted"/>
<reference evidence="1" key="2">
    <citation type="journal article" date="2015" name="Data Brief">
        <title>Shoot transcriptome of the giant reed, Arundo donax.</title>
        <authorList>
            <person name="Barrero R.A."/>
            <person name="Guerrero F.D."/>
            <person name="Moolhuijzen P."/>
            <person name="Goolsby J.A."/>
            <person name="Tidwell J."/>
            <person name="Bellgard S.E."/>
            <person name="Bellgard M.I."/>
        </authorList>
    </citation>
    <scope>NUCLEOTIDE SEQUENCE</scope>
    <source>
        <tissue evidence="1">Shoot tissue taken approximately 20 cm above the soil surface</tissue>
    </source>
</reference>
<organism evidence="1">
    <name type="scientific">Arundo donax</name>
    <name type="common">Giant reed</name>
    <name type="synonym">Donax arundinaceus</name>
    <dbReference type="NCBI Taxonomy" id="35708"/>
    <lineage>
        <taxon>Eukaryota</taxon>
        <taxon>Viridiplantae</taxon>
        <taxon>Streptophyta</taxon>
        <taxon>Embryophyta</taxon>
        <taxon>Tracheophyta</taxon>
        <taxon>Spermatophyta</taxon>
        <taxon>Magnoliopsida</taxon>
        <taxon>Liliopsida</taxon>
        <taxon>Poales</taxon>
        <taxon>Poaceae</taxon>
        <taxon>PACMAD clade</taxon>
        <taxon>Arundinoideae</taxon>
        <taxon>Arundineae</taxon>
        <taxon>Arundo</taxon>
    </lineage>
</organism>
<sequence length="52" mass="5941">MWDLHGWWFKDPPGCAVVMLRARSALESRLWLEEEAAAPGFTLVVQVFKTPP</sequence>